<dbReference type="PRINTS" id="PR00080">
    <property type="entry name" value="SDRFAMILY"/>
</dbReference>
<dbReference type="EMBL" id="PVTO01000034">
    <property type="protein sequence ID" value="PRY75636.1"/>
    <property type="molecule type" value="Genomic_DNA"/>
</dbReference>
<evidence type="ECO:0000256" key="3">
    <source>
        <dbReference type="ARBA" id="ARBA00012848"/>
    </source>
</evidence>
<dbReference type="NCBIfam" id="TIGR02415">
    <property type="entry name" value="23BDH"/>
    <property type="match status" value="1"/>
</dbReference>
<dbReference type="AlphaFoldDB" id="A0A2T0VVI5"/>
<dbReference type="FunFam" id="3.40.50.720:FF:000084">
    <property type="entry name" value="Short-chain dehydrogenase reductase"/>
    <property type="match status" value="1"/>
</dbReference>
<protein>
    <recommendedName>
        <fullName evidence="3">diacetyl reductase [(S)-acetoin forming]</fullName>
        <ecNumber evidence="3">1.1.1.304</ecNumber>
    </recommendedName>
</protein>
<dbReference type="GO" id="GO:0008206">
    <property type="term" value="P:bile acid metabolic process"/>
    <property type="evidence" value="ECO:0007669"/>
    <property type="project" value="UniProtKB-ARBA"/>
</dbReference>
<keyword evidence="11" id="KW-1185">Reference proteome</keyword>
<feature type="active site" description="Proton acceptor" evidence="7">
    <location>
        <position position="155"/>
    </location>
</feature>
<evidence type="ECO:0000256" key="9">
    <source>
        <dbReference type="RuleBase" id="RU000363"/>
    </source>
</evidence>
<evidence type="ECO:0000256" key="8">
    <source>
        <dbReference type="PIRSR" id="PIRSR614007-2"/>
    </source>
</evidence>
<dbReference type="EC" id="1.1.1.304" evidence="3"/>
<dbReference type="OrthoDB" id="9803333at2"/>
<evidence type="ECO:0000256" key="7">
    <source>
        <dbReference type="PIRSR" id="PIRSR614007-1"/>
    </source>
</evidence>
<dbReference type="GO" id="GO:0052588">
    <property type="term" value="F:diacetyl reductase ((S)-acetoin forming) (NAD+) activity"/>
    <property type="evidence" value="ECO:0007669"/>
    <property type="project" value="UniProtKB-EC"/>
</dbReference>
<dbReference type="Proteomes" id="UP000238205">
    <property type="component" value="Unassembled WGS sequence"/>
</dbReference>
<organism evidence="10 11">
    <name type="scientific">Alkalibacterium olivapovliticus</name>
    <dbReference type="NCBI Taxonomy" id="99907"/>
    <lineage>
        <taxon>Bacteria</taxon>
        <taxon>Bacillati</taxon>
        <taxon>Bacillota</taxon>
        <taxon>Bacilli</taxon>
        <taxon>Lactobacillales</taxon>
        <taxon>Carnobacteriaceae</taxon>
        <taxon>Alkalibacterium</taxon>
    </lineage>
</organism>
<gene>
    <name evidence="10" type="ORF">CLV38_13411</name>
</gene>
<feature type="binding site" evidence="8">
    <location>
        <begin position="185"/>
        <end position="190"/>
    </location>
    <ligand>
        <name>NAD(+)</name>
        <dbReference type="ChEBI" id="CHEBI:57540"/>
    </ligand>
</feature>
<feature type="binding site" evidence="8">
    <location>
        <position position="155"/>
    </location>
    <ligand>
        <name>NAD(+)</name>
        <dbReference type="ChEBI" id="CHEBI:57540"/>
    </ligand>
</feature>
<accession>A0A2T0VVI5</accession>
<keyword evidence="5 8" id="KW-0520">NAD</keyword>
<dbReference type="PRINTS" id="PR00081">
    <property type="entry name" value="GDHRDH"/>
</dbReference>
<evidence type="ECO:0000313" key="10">
    <source>
        <dbReference type="EMBL" id="PRY75636.1"/>
    </source>
</evidence>
<dbReference type="InterPro" id="IPR020904">
    <property type="entry name" value="Sc_DH/Rdtase_CS"/>
</dbReference>
<dbReference type="Gene3D" id="3.40.50.720">
    <property type="entry name" value="NAD(P)-binding Rossmann-like Domain"/>
    <property type="match status" value="1"/>
</dbReference>
<dbReference type="PANTHER" id="PTHR24321:SF8">
    <property type="entry name" value="ESTRADIOL 17-BETA-DEHYDROGENASE 8-RELATED"/>
    <property type="match status" value="1"/>
</dbReference>
<comment type="function">
    <text evidence="1">Catalyzes the irreversible reduction of 2,3-butanediol to (S)-acetoin in the presence of NADH.</text>
</comment>
<dbReference type="GO" id="GO:0045150">
    <property type="term" value="P:acetoin catabolic process"/>
    <property type="evidence" value="ECO:0007669"/>
    <property type="project" value="InterPro"/>
</dbReference>
<dbReference type="InterPro" id="IPR002347">
    <property type="entry name" value="SDR_fam"/>
</dbReference>
<comment type="caution">
    <text evidence="10">The sequence shown here is derived from an EMBL/GenBank/DDBJ whole genome shotgun (WGS) entry which is preliminary data.</text>
</comment>
<name>A0A2T0VVI5_9LACT</name>
<dbReference type="Pfam" id="PF00106">
    <property type="entry name" value="adh_short"/>
    <property type="match status" value="1"/>
</dbReference>
<evidence type="ECO:0000256" key="6">
    <source>
        <dbReference type="ARBA" id="ARBA00047315"/>
    </source>
</evidence>
<evidence type="ECO:0000313" key="11">
    <source>
        <dbReference type="Proteomes" id="UP000238205"/>
    </source>
</evidence>
<feature type="binding site" evidence="8">
    <location>
        <position position="88"/>
    </location>
    <ligand>
        <name>NAD(+)</name>
        <dbReference type="ChEBI" id="CHEBI:57540"/>
    </ligand>
</feature>
<evidence type="ECO:0000256" key="2">
    <source>
        <dbReference type="ARBA" id="ARBA00006484"/>
    </source>
</evidence>
<dbReference type="InterPro" id="IPR036291">
    <property type="entry name" value="NAD(P)-bd_dom_sf"/>
</dbReference>
<keyword evidence="4" id="KW-0560">Oxidoreductase</keyword>
<sequence length="259" mass="27740">MSKNKVAVITGGAQGLGKGIAKRLANDGFSIVISDLDEEALDSAKEEFSKDDFAIETFKGNVSKLEDQNSLVKFAVEKFGRLDVFINNAGVEGEVAPITELKPENIDFVLDINVKGVMYGIQAAANQMKEQGEGGKIINACSIAGQEGFEMLSPYSASKFAVKGVTQAAAKELAPDKITVNAYCPGIAGTGMWDRLDEKMMEHMGTEKGEAFEKYAQDIALGRTQEPEDVANLVAFLASSDSNYITGQSIVSDGGMIFR</sequence>
<dbReference type="PROSITE" id="PS00061">
    <property type="entry name" value="ADH_SHORT"/>
    <property type="match status" value="1"/>
</dbReference>
<feature type="binding site" evidence="8">
    <location>
        <position position="35"/>
    </location>
    <ligand>
        <name>NAD(+)</name>
        <dbReference type="ChEBI" id="CHEBI:57540"/>
    </ligand>
</feature>
<dbReference type="InterPro" id="IPR014007">
    <property type="entry name" value="23BDH"/>
</dbReference>
<dbReference type="PANTHER" id="PTHR24321">
    <property type="entry name" value="DEHYDROGENASES, SHORT CHAIN"/>
    <property type="match status" value="1"/>
</dbReference>
<dbReference type="NCBIfam" id="NF005559">
    <property type="entry name" value="PRK07231.1"/>
    <property type="match status" value="1"/>
</dbReference>
<comment type="similarity">
    <text evidence="2 9">Belongs to the short-chain dehydrogenases/reductases (SDR) family.</text>
</comment>
<reference evidence="10 11" key="1">
    <citation type="submission" date="2018-03" db="EMBL/GenBank/DDBJ databases">
        <title>Genomic Encyclopedia of Archaeal and Bacterial Type Strains, Phase II (KMG-II): from individual species to whole genera.</title>
        <authorList>
            <person name="Goeker M."/>
        </authorList>
    </citation>
    <scope>NUCLEOTIDE SEQUENCE [LARGE SCALE GENOMIC DNA]</scope>
    <source>
        <strain evidence="10 11">DSM 13175</strain>
    </source>
</reference>
<evidence type="ECO:0000256" key="4">
    <source>
        <dbReference type="ARBA" id="ARBA00023002"/>
    </source>
</evidence>
<proteinExistence type="inferred from homology"/>
<dbReference type="SUPFAM" id="SSF51735">
    <property type="entry name" value="NAD(P)-binding Rossmann-fold domains"/>
    <property type="match status" value="1"/>
</dbReference>
<evidence type="ECO:0000256" key="5">
    <source>
        <dbReference type="ARBA" id="ARBA00023027"/>
    </source>
</evidence>
<evidence type="ECO:0000256" key="1">
    <source>
        <dbReference type="ARBA" id="ARBA00003200"/>
    </source>
</evidence>
<comment type="catalytic activity">
    <reaction evidence="6">
        <text>(S)-acetoin + NAD(+) = diacetyl + NADH + H(+)</text>
        <dbReference type="Rhea" id="RHEA:27286"/>
        <dbReference type="ChEBI" id="CHEBI:15378"/>
        <dbReference type="ChEBI" id="CHEBI:15687"/>
        <dbReference type="ChEBI" id="CHEBI:16583"/>
        <dbReference type="ChEBI" id="CHEBI:57540"/>
        <dbReference type="ChEBI" id="CHEBI:57945"/>
        <dbReference type="EC" id="1.1.1.304"/>
    </reaction>
</comment>
<dbReference type="RefSeq" id="WP_106195988.1">
    <property type="nucleotide sequence ID" value="NZ_PVTO01000034.1"/>
</dbReference>
<feature type="binding site" evidence="8">
    <location>
        <position position="159"/>
    </location>
    <ligand>
        <name>NAD(+)</name>
        <dbReference type="ChEBI" id="CHEBI:57540"/>
    </ligand>
</feature>